<protein>
    <submittedName>
        <fullName evidence="3">Glycosyltransferase family 2 protein</fullName>
    </submittedName>
</protein>
<keyword evidence="1" id="KW-0812">Transmembrane</keyword>
<dbReference type="Pfam" id="PF00535">
    <property type="entry name" value="Glycos_transf_2"/>
    <property type="match status" value="1"/>
</dbReference>
<keyword evidence="4" id="KW-1185">Reference proteome</keyword>
<name>A0A516KLH7_9BACI</name>
<evidence type="ECO:0000313" key="3">
    <source>
        <dbReference type="EMBL" id="QDP42227.1"/>
    </source>
</evidence>
<dbReference type="InterPro" id="IPR050834">
    <property type="entry name" value="Glycosyltransf_2"/>
</dbReference>
<dbReference type="Gene3D" id="3.90.550.10">
    <property type="entry name" value="Spore Coat Polysaccharide Biosynthesis Protein SpsA, Chain A"/>
    <property type="match status" value="1"/>
</dbReference>
<keyword evidence="1" id="KW-0472">Membrane</keyword>
<evidence type="ECO:0000313" key="4">
    <source>
        <dbReference type="Proteomes" id="UP000315215"/>
    </source>
</evidence>
<dbReference type="KEGG" id="aqt:FN924_15520"/>
<dbReference type="CDD" id="cd00761">
    <property type="entry name" value="Glyco_tranf_GTA_type"/>
    <property type="match status" value="1"/>
</dbReference>
<dbReference type="RefSeq" id="WP_143897254.1">
    <property type="nucleotide sequence ID" value="NZ_CP041666.1"/>
</dbReference>
<dbReference type="InterPro" id="IPR029044">
    <property type="entry name" value="Nucleotide-diphossugar_trans"/>
</dbReference>
<accession>A0A516KLH7</accession>
<organism evidence="3 4">
    <name type="scientific">Radiobacillus deserti</name>
    <dbReference type="NCBI Taxonomy" id="2594883"/>
    <lineage>
        <taxon>Bacteria</taxon>
        <taxon>Bacillati</taxon>
        <taxon>Bacillota</taxon>
        <taxon>Bacilli</taxon>
        <taxon>Bacillales</taxon>
        <taxon>Bacillaceae</taxon>
        <taxon>Radiobacillus</taxon>
    </lineage>
</organism>
<proteinExistence type="predicted"/>
<dbReference type="InterPro" id="IPR001173">
    <property type="entry name" value="Glyco_trans_2-like"/>
</dbReference>
<dbReference type="PANTHER" id="PTHR43685:SF2">
    <property type="entry name" value="GLYCOSYLTRANSFERASE 2-LIKE DOMAIN-CONTAINING PROTEIN"/>
    <property type="match status" value="1"/>
</dbReference>
<dbReference type="PANTHER" id="PTHR43685">
    <property type="entry name" value="GLYCOSYLTRANSFERASE"/>
    <property type="match status" value="1"/>
</dbReference>
<dbReference type="OrthoDB" id="9785185at2"/>
<dbReference type="EMBL" id="CP041666">
    <property type="protein sequence ID" value="QDP42227.1"/>
    <property type="molecule type" value="Genomic_DNA"/>
</dbReference>
<gene>
    <name evidence="3" type="ORF">FN924_15520</name>
</gene>
<evidence type="ECO:0000256" key="1">
    <source>
        <dbReference type="SAM" id="Phobius"/>
    </source>
</evidence>
<keyword evidence="3" id="KW-0808">Transferase</keyword>
<dbReference type="GO" id="GO:0016740">
    <property type="term" value="F:transferase activity"/>
    <property type="evidence" value="ECO:0007669"/>
    <property type="project" value="UniProtKB-KW"/>
</dbReference>
<keyword evidence="1" id="KW-1133">Transmembrane helix</keyword>
<dbReference type="SUPFAM" id="SSF53448">
    <property type="entry name" value="Nucleotide-diphospho-sugar transferases"/>
    <property type="match status" value="1"/>
</dbReference>
<reference evidence="3 4" key="1">
    <citation type="submission" date="2019-07" db="EMBL/GenBank/DDBJ databases">
        <authorList>
            <person name="Li J."/>
        </authorList>
    </citation>
    <scope>NUCLEOTIDE SEQUENCE [LARGE SCALE GENOMIC DNA]</scope>
    <source>
        <strain evidence="3 4">TKL69</strain>
    </source>
</reference>
<sequence>MVLVSIIMPAYNCETYIRDSIQSVLKQTYTNWELIIIDDGSMDGTISIIEEYSQVDDRVYFYNNERNQGVSATRNRGIELAKGEWIAFLDSDDLWDSLKLEKQLAYADKTGASFLFTGSAYIDENNRKYSGVFEVPRRVNYKSLLKQNVISCSSVLIKRDYIKQCKMENDETHEDYGAWIRILKMEQYAYGLNEPLLTYRILKNSKSGNKIKSLIMAYKTYRYVGINTIMSMYYITWYIFKGLKKYHYIKNG</sequence>
<dbReference type="AlphaFoldDB" id="A0A516KLH7"/>
<dbReference type="Proteomes" id="UP000315215">
    <property type="component" value="Chromosome"/>
</dbReference>
<evidence type="ECO:0000259" key="2">
    <source>
        <dbReference type="Pfam" id="PF00535"/>
    </source>
</evidence>
<feature type="domain" description="Glycosyltransferase 2-like" evidence="2">
    <location>
        <begin position="5"/>
        <end position="133"/>
    </location>
</feature>
<feature type="transmembrane region" description="Helical" evidence="1">
    <location>
        <begin position="220"/>
        <end position="240"/>
    </location>
</feature>